<dbReference type="AlphaFoldDB" id="A0A4S8MG27"/>
<protein>
    <submittedName>
        <fullName evidence="2">Uncharacterized protein</fullName>
    </submittedName>
</protein>
<dbReference type="EMBL" id="ML179087">
    <property type="protein sequence ID" value="THV01615.1"/>
    <property type="molecule type" value="Genomic_DNA"/>
</dbReference>
<organism evidence="2 3">
    <name type="scientific">Dendrothele bispora (strain CBS 962.96)</name>
    <dbReference type="NCBI Taxonomy" id="1314807"/>
    <lineage>
        <taxon>Eukaryota</taxon>
        <taxon>Fungi</taxon>
        <taxon>Dikarya</taxon>
        <taxon>Basidiomycota</taxon>
        <taxon>Agaricomycotina</taxon>
        <taxon>Agaricomycetes</taxon>
        <taxon>Agaricomycetidae</taxon>
        <taxon>Agaricales</taxon>
        <taxon>Agaricales incertae sedis</taxon>
        <taxon>Dendrothele</taxon>
    </lineage>
</organism>
<feature type="signal peptide" evidence="1">
    <location>
        <begin position="1"/>
        <end position="20"/>
    </location>
</feature>
<evidence type="ECO:0000313" key="3">
    <source>
        <dbReference type="Proteomes" id="UP000297245"/>
    </source>
</evidence>
<evidence type="ECO:0000256" key="1">
    <source>
        <dbReference type="SAM" id="SignalP"/>
    </source>
</evidence>
<proteinExistence type="predicted"/>
<name>A0A4S8MG27_DENBC</name>
<keyword evidence="3" id="KW-1185">Reference proteome</keyword>
<evidence type="ECO:0000313" key="2">
    <source>
        <dbReference type="EMBL" id="THV01615.1"/>
    </source>
</evidence>
<reference evidence="2 3" key="1">
    <citation type="journal article" date="2019" name="Nat. Ecol. Evol.">
        <title>Megaphylogeny resolves global patterns of mushroom evolution.</title>
        <authorList>
            <person name="Varga T."/>
            <person name="Krizsan K."/>
            <person name="Foldi C."/>
            <person name="Dima B."/>
            <person name="Sanchez-Garcia M."/>
            <person name="Sanchez-Ramirez S."/>
            <person name="Szollosi G.J."/>
            <person name="Szarkandi J.G."/>
            <person name="Papp V."/>
            <person name="Albert L."/>
            <person name="Andreopoulos W."/>
            <person name="Angelini C."/>
            <person name="Antonin V."/>
            <person name="Barry K.W."/>
            <person name="Bougher N.L."/>
            <person name="Buchanan P."/>
            <person name="Buyck B."/>
            <person name="Bense V."/>
            <person name="Catcheside P."/>
            <person name="Chovatia M."/>
            <person name="Cooper J."/>
            <person name="Damon W."/>
            <person name="Desjardin D."/>
            <person name="Finy P."/>
            <person name="Geml J."/>
            <person name="Haridas S."/>
            <person name="Hughes K."/>
            <person name="Justo A."/>
            <person name="Karasinski D."/>
            <person name="Kautmanova I."/>
            <person name="Kiss B."/>
            <person name="Kocsube S."/>
            <person name="Kotiranta H."/>
            <person name="LaButti K.M."/>
            <person name="Lechner B.E."/>
            <person name="Liimatainen K."/>
            <person name="Lipzen A."/>
            <person name="Lukacs Z."/>
            <person name="Mihaltcheva S."/>
            <person name="Morgado L.N."/>
            <person name="Niskanen T."/>
            <person name="Noordeloos M.E."/>
            <person name="Ohm R.A."/>
            <person name="Ortiz-Santana B."/>
            <person name="Ovrebo C."/>
            <person name="Racz N."/>
            <person name="Riley R."/>
            <person name="Savchenko A."/>
            <person name="Shiryaev A."/>
            <person name="Soop K."/>
            <person name="Spirin V."/>
            <person name="Szebenyi C."/>
            <person name="Tomsovsky M."/>
            <person name="Tulloss R.E."/>
            <person name="Uehling J."/>
            <person name="Grigoriev I.V."/>
            <person name="Vagvolgyi C."/>
            <person name="Papp T."/>
            <person name="Martin F.M."/>
            <person name="Miettinen O."/>
            <person name="Hibbett D.S."/>
            <person name="Nagy L.G."/>
        </authorList>
    </citation>
    <scope>NUCLEOTIDE SEQUENCE [LARGE SCALE GENOMIC DNA]</scope>
    <source>
        <strain evidence="2 3">CBS 962.96</strain>
    </source>
</reference>
<gene>
    <name evidence="2" type="ORF">K435DRAFT_793223</name>
</gene>
<dbReference type="Proteomes" id="UP000297245">
    <property type="component" value="Unassembled WGS sequence"/>
</dbReference>
<sequence>MTSHFFLVYNHLFLTIPTRCVPTLPSSVILPSKYNINITKPRYRMETLGRMESVRIESLRMESVRMESVRVGTDRGNGGVLRGETLELLLSLSALVYPDSYTAFQHDFWSVIPSSKYNINITKLRDTMETSGRDGKCESEYGEGKRWRHCHFNISNHASSTSPNLTTQWKLWEGLKMCIIESVVRRGETLESCFDGPALVINACPSAYLLRILEIEDPKKEGGCQSLYIGFFRGNRKNHQANLNSSIGGTRTRMFNEGVVEAKCKEDGVGYAC</sequence>
<accession>A0A4S8MG27</accession>
<feature type="chain" id="PRO_5020979902" evidence="1">
    <location>
        <begin position="21"/>
        <end position="273"/>
    </location>
</feature>
<keyword evidence="1" id="KW-0732">Signal</keyword>